<dbReference type="SUPFAM" id="SSF53474">
    <property type="entry name" value="alpha/beta-Hydrolases"/>
    <property type="match status" value="1"/>
</dbReference>
<dbReference type="InterPro" id="IPR029058">
    <property type="entry name" value="AB_hydrolase_fold"/>
</dbReference>
<dbReference type="Gene3D" id="3.40.50.1820">
    <property type="entry name" value="alpha/beta hydrolase"/>
    <property type="match status" value="1"/>
</dbReference>
<keyword evidence="2" id="KW-1185">Reference proteome</keyword>
<reference evidence="1 2" key="1">
    <citation type="submission" date="2018-02" db="EMBL/GenBank/DDBJ databases">
        <title>Complete genome sequence of Streptomyces dengpaensis, the producer of angucyclines.</title>
        <authorList>
            <person name="Yumei L."/>
        </authorList>
    </citation>
    <scope>NUCLEOTIDE SEQUENCE [LARGE SCALE GENOMIC DNA]</scope>
    <source>
        <strain evidence="1 2">XZHG99</strain>
    </source>
</reference>
<proteinExistence type="predicted"/>
<name>A0ABM6SM90_9ACTN</name>
<evidence type="ECO:0000313" key="1">
    <source>
        <dbReference type="EMBL" id="AVH55787.1"/>
    </source>
</evidence>
<keyword evidence="1" id="KW-0378">Hydrolase</keyword>
<protein>
    <submittedName>
        <fullName evidence="1">Alpha/beta hydrolase</fullName>
    </submittedName>
</protein>
<dbReference type="Proteomes" id="UP000238413">
    <property type="component" value="Chromosome"/>
</dbReference>
<dbReference type="EMBL" id="CP026652">
    <property type="protein sequence ID" value="AVH55787.1"/>
    <property type="molecule type" value="Genomic_DNA"/>
</dbReference>
<organism evidence="1 2">
    <name type="scientific">Streptomyces dengpaensis</name>
    <dbReference type="NCBI Taxonomy" id="2049881"/>
    <lineage>
        <taxon>Bacteria</taxon>
        <taxon>Bacillati</taxon>
        <taxon>Actinomycetota</taxon>
        <taxon>Actinomycetes</taxon>
        <taxon>Kitasatosporales</taxon>
        <taxon>Streptomycetaceae</taxon>
        <taxon>Streptomyces</taxon>
    </lineage>
</organism>
<gene>
    <name evidence="1" type="ORF">C4B68_08410</name>
</gene>
<sequence length="370" mass="40183">MGNPVTDSSAALELAEAKKFVGLHARHMGLRTRRVQDTLRRITALHGDQPGSWLAEWSRLAEEHQSRGRHQAAADHYNLARFPCADTAAKRRAEQLAAQSLRGLLRGPRHGRRQTLVHEGREVTVLFRPGPRRSAPLVVMMGGIVSLKEQWGSLLAAVPRAGCAVAIADFPGVGENRLPYSRTAGQVFSAVIDAVGGDCDGDRTLVVAPSFAGHLALTQAPADPRIQGVVTVGAPLRKFFTDSRVRDEMPRITRTALERACRLSPGALDAHLSELALNQDQLAALEIPVHYVASLRDEIIPTAEWRRAAALNPRWRVHAFDDVHGSPHHVVQTRAIILSAILAHAGRPRAARALGALRPLLPAARGGRRS</sequence>
<evidence type="ECO:0000313" key="2">
    <source>
        <dbReference type="Proteomes" id="UP000238413"/>
    </source>
</evidence>
<dbReference type="GO" id="GO:0016787">
    <property type="term" value="F:hydrolase activity"/>
    <property type="evidence" value="ECO:0007669"/>
    <property type="project" value="UniProtKB-KW"/>
</dbReference>
<accession>A0ABM6SM90</accession>